<evidence type="ECO:0000256" key="4">
    <source>
        <dbReference type="ARBA" id="ARBA00023224"/>
    </source>
</evidence>
<dbReference type="CDD" id="cd19410">
    <property type="entry name" value="HK9-like_sensor"/>
    <property type="match status" value="1"/>
</dbReference>
<reference evidence="10 11" key="1">
    <citation type="submission" date="2023-07" db="EMBL/GenBank/DDBJ databases">
        <title>Genomic Encyclopedia of Type Strains, Phase IV (KMG-IV): sequencing the most valuable type-strain genomes for metagenomic binning, comparative biology and taxonomic classification.</title>
        <authorList>
            <person name="Goeker M."/>
        </authorList>
    </citation>
    <scope>NUCLEOTIDE SEQUENCE [LARGE SCALE GENOMIC DNA]</scope>
    <source>
        <strain evidence="10 11">DSM 22170</strain>
    </source>
</reference>
<name>A0ABU1ITL8_9BACL</name>
<dbReference type="Pfam" id="PF00015">
    <property type="entry name" value="MCPsignal"/>
    <property type="match status" value="1"/>
</dbReference>
<dbReference type="PANTHER" id="PTHR32089">
    <property type="entry name" value="METHYL-ACCEPTING CHEMOTAXIS PROTEIN MCPB"/>
    <property type="match status" value="1"/>
</dbReference>
<evidence type="ECO:0000313" key="10">
    <source>
        <dbReference type="EMBL" id="MDR6242251.1"/>
    </source>
</evidence>
<dbReference type="RefSeq" id="WP_188774732.1">
    <property type="nucleotide sequence ID" value="NZ_BMMB01000003.1"/>
</dbReference>
<evidence type="ECO:0000256" key="6">
    <source>
        <dbReference type="PROSITE-ProRule" id="PRU00284"/>
    </source>
</evidence>
<evidence type="ECO:0000313" key="11">
    <source>
        <dbReference type="Proteomes" id="UP001185028"/>
    </source>
</evidence>
<keyword evidence="7" id="KW-1133">Transmembrane helix</keyword>
<gene>
    <name evidence="10" type="ORF">JOC58_000135</name>
</gene>
<protein>
    <submittedName>
        <fullName evidence="10">Methyl-accepting chemotaxis protein</fullName>
    </submittedName>
</protein>
<organism evidence="10 11">
    <name type="scientific">Paenibacillus hunanensis</name>
    <dbReference type="NCBI Taxonomy" id="539262"/>
    <lineage>
        <taxon>Bacteria</taxon>
        <taxon>Bacillati</taxon>
        <taxon>Bacillota</taxon>
        <taxon>Bacilli</taxon>
        <taxon>Bacillales</taxon>
        <taxon>Paenibacillaceae</taxon>
        <taxon>Paenibacillus</taxon>
    </lineage>
</organism>
<dbReference type="CDD" id="cd06225">
    <property type="entry name" value="HAMP"/>
    <property type="match status" value="1"/>
</dbReference>
<dbReference type="InterPro" id="IPR003660">
    <property type="entry name" value="HAMP_dom"/>
</dbReference>
<dbReference type="EMBL" id="JAVDQH010000001">
    <property type="protein sequence ID" value="MDR6242251.1"/>
    <property type="molecule type" value="Genomic_DNA"/>
</dbReference>
<evidence type="ECO:0000259" key="9">
    <source>
        <dbReference type="PROSITE" id="PS50885"/>
    </source>
</evidence>
<evidence type="ECO:0000259" key="8">
    <source>
        <dbReference type="PROSITE" id="PS50111"/>
    </source>
</evidence>
<comment type="similarity">
    <text evidence="5">Belongs to the methyl-accepting chemotaxis (MCP) protein family.</text>
</comment>
<feature type="domain" description="Methyl-accepting transducer" evidence="8">
    <location>
        <begin position="283"/>
        <end position="540"/>
    </location>
</feature>
<dbReference type="PANTHER" id="PTHR32089:SF112">
    <property type="entry name" value="LYSOZYME-LIKE PROTEIN-RELATED"/>
    <property type="match status" value="1"/>
</dbReference>
<proteinExistence type="inferred from homology"/>
<sequence length="569" mass="61878">MNIRFNIASKILAGYVLIMCCFAVAIVIMNAKMNELEQNIIYIAGHDMDVHKLANDIRLNIVDMETGQRGYVITGNENYLAPYNDGKTQWESNYNQLYALLSDNPAQQQKLNEIKTNIENWISIAGDPVITLRQQNNTAAIQQFFVNDPGKANMDSFRAAITSFLETENQLTDQRVNVLHDSNVNLKILLYVLLGAVIIISLLVGSIIAYRITRNMRLVTHTINDIASSGGDLTRRIEVKTNDEVKDLGQATNSLLINLQRIIKDVQSNTVQLALASEQLEKGAYENSRASDEVAQSIQKIALGSERQVSRTEDISSVVEQSIAGLGMVADTSEAVAGMARQTQELATVGGEKIQNSVQSVQSMATAFRAIETGVNELSQRSQQILSITGYISQTSTQTNLLALNAAIEAARAGEHGRGFSVVADEIRKLADQSSHSTQEITAIIQSMTAAIESIVELVTATTSQVDDGVVMLGEAGETFDRIMGQIGQLNVQINEVAGSVAEMSKGNQAVGASLQEINGITEDMAAFTEEVSAMTEEQTASLAEMVSTTAQLKQMSTSLQEVVDQFKI</sequence>
<dbReference type="Pfam" id="PF00672">
    <property type="entry name" value="HAMP"/>
    <property type="match status" value="1"/>
</dbReference>
<dbReference type="InterPro" id="IPR004089">
    <property type="entry name" value="MCPsignal_dom"/>
</dbReference>
<keyword evidence="4 6" id="KW-0807">Transducer</keyword>
<keyword evidence="7" id="KW-0812">Transmembrane</keyword>
<dbReference type="Gene3D" id="6.10.340.10">
    <property type="match status" value="1"/>
</dbReference>
<dbReference type="SMART" id="SM00304">
    <property type="entry name" value="HAMP"/>
    <property type="match status" value="1"/>
</dbReference>
<dbReference type="Gene3D" id="1.10.287.950">
    <property type="entry name" value="Methyl-accepting chemotaxis protein"/>
    <property type="match status" value="1"/>
</dbReference>
<dbReference type="Pfam" id="PF05227">
    <property type="entry name" value="CHASE3"/>
    <property type="match status" value="1"/>
</dbReference>
<evidence type="ECO:0000256" key="2">
    <source>
        <dbReference type="ARBA" id="ARBA00022475"/>
    </source>
</evidence>
<dbReference type="PROSITE" id="PS50885">
    <property type="entry name" value="HAMP"/>
    <property type="match status" value="1"/>
</dbReference>
<accession>A0ABU1ITL8</accession>
<comment type="subcellular location">
    <subcellularLocation>
        <location evidence="1">Cell membrane</location>
    </subcellularLocation>
</comment>
<dbReference type="SMART" id="SM00283">
    <property type="entry name" value="MA"/>
    <property type="match status" value="1"/>
</dbReference>
<comment type="caution">
    <text evidence="10">The sequence shown here is derived from an EMBL/GenBank/DDBJ whole genome shotgun (WGS) entry which is preliminary data.</text>
</comment>
<evidence type="ECO:0000256" key="5">
    <source>
        <dbReference type="ARBA" id="ARBA00029447"/>
    </source>
</evidence>
<keyword evidence="2" id="KW-1003">Cell membrane</keyword>
<feature type="transmembrane region" description="Helical" evidence="7">
    <location>
        <begin position="188"/>
        <end position="210"/>
    </location>
</feature>
<dbReference type="InterPro" id="IPR007891">
    <property type="entry name" value="CHASE3"/>
</dbReference>
<keyword evidence="3 7" id="KW-0472">Membrane</keyword>
<dbReference type="SUPFAM" id="SSF58104">
    <property type="entry name" value="Methyl-accepting chemotaxis protein (MCP) signaling domain"/>
    <property type="match status" value="1"/>
</dbReference>
<keyword evidence="11" id="KW-1185">Reference proteome</keyword>
<evidence type="ECO:0000256" key="3">
    <source>
        <dbReference type="ARBA" id="ARBA00023136"/>
    </source>
</evidence>
<feature type="transmembrane region" description="Helical" evidence="7">
    <location>
        <begin position="12"/>
        <end position="31"/>
    </location>
</feature>
<evidence type="ECO:0000256" key="7">
    <source>
        <dbReference type="SAM" id="Phobius"/>
    </source>
</evidence>
<feature type="domain" description="HAMP" evidence="9">
    <location>
        <begin position="210"/>
        <end position="264"/>
    </location>
</feature>
<dbReference type="Proteomes" id="UP001185028">
    <property type="component" value="Unassembled WGS sequence"/>
</dbReference>
<dbReference type="PROSITE" id="PS50111">
    <property type="entry name" value="CHEMOTAXIS_TRANSDUC_2"/>
    <property type="match status" value="1"/>
</dbReference>
<evidence type="ECO:0000256" key="1">
    <source>
        <dbReference type="ARBA" id="ARBA00004236"/>
    </source>
</evidence>